<evidence type="ECO:0000313" key="2">
    <source>
        <dbReference type="Proteomes" id="UP000268891"/>
    </source>
</evidence>
<dbReference type="EMBL" id="RRZR01000034">
    <property type="protein sequence ID" value="RRR43159.1"/>
    <property type="molecule type" value="Genomic_DNA"/>
</dbReference>
<name>A0ACD2EKS4_9MYCO</name>
<protein>
    <submittedName>
        <fullName evidence="1">IclR family transcriptional regulator</fullName>
    </submittedName>
</protein>
<proteinExistence type="predicted"/>
<organism evidence="1 2">
    <name type="scientific">Mycolicibacter terrae</name>
    <dbReference type="NCBI Taxonomy" id="1788"/>
    <lineage>
        <taxon>Bacteria</taxon>
        <taxon>Bacillati</taxon>
        <taxon>Actinomycetota</taxon>
        <taxon>Actinomycetes</taxon>
        <taxon>Mycobacteriales</taxon>
        <taxon>Mycobacteriaceae</taxon>
        <taxon>Mycolicibacter</taxon>
    </lineage>
</organism>
<reference evidence="1" key="1">
    <citation type="submission" date="2018-11" db="EMBL/GenBank/DDBJ databases">
        <authorList>
            <person name="Sattar A."/>
            <person name="Zunita Z."/>
            <person name="Jalila A."/>
            <person name="Saleha A.A."/>
        </authorList>
    </citation>
    <scope>NUCLEOTIDE SEQUENCE</scope>
    <source>
        <strain evidence="1">F12-74</strain>
    </source>
</reference>
<sequence length="325" mass="34402">MVSVAPGIGPPFRACRIFVVGSEYMDAKLGSARGPSQDPSPPTRRVVAVIELLATAPATPLTLADICRDLGITRSTGHAILATLCSYNWVLRDPLSGTYTLGSGFPRPQSVDMPIMGKLRGPLRQLCATLGMPVCVSEVNAGHITVIASVAPDAAHAYVQAGQRLPFVAPFGREFVAWASAAAQQMWLDAAGPVNDIYRARMPEVLNEIQHRGYGIERLSDSLLKVYAALLALEAGNVPDPVAVRLAAAVADLTIVDFLPGELAQIEQSALATISAPIFDHHGEVVMTVSAQPYKQLTLEQVRSIGDHIREFAGHAGSLIAGGSP</sequence>
<evidence type="ECO:0000313" key="1">
    <source>
        <dbReference type="EMBL" id="RRR43159.1"/>
    </source>
</evidence>
<gene>
    <name evidence="1" type="ORF">EHH44_14830</name>
</gene>
<comment type="caution">
    <text evidence="1">The sequence shown here is derived from an EMBL/GenBank/DDBJ whole genome shotgun (WGS) entry which is preliminary data.</text>
</comment>
<dbReference type="Proteomes" id="UP000268891">
    <property type="component" value="Unassembled WGS sequence"/>
</dbReference>
<keyword evidence="2" id="KW-1185">Reference proteome</keyword>
<accession>A0ACD2EKS4</accession>